<organism evidence="2 3">
    <name type="scientific">Cryptosporidium andersoni</name>
    <dbReference type="NCBI Taxonomy" id="117008"/>
    <lineage>
        <taxon>Eukaryota</taxon>
        <taxon>Sar</taxon>
        <taxon>Alveolata</taxon>
        <taxon>Apicomplexa</taxon>
        <taxon>Conoidasida</taxon>
        <taxon>Coccidia</taxon>
        <taxon>Eucoccidiorida</taxon>
        <taxon>Eimeriorina</taxon>
        <taxon>Cryptosporidiidae</taxon>
        <taxon>Cryptosporidium</taxon>
    </lineage>
</organism>
<feature type="transmembrane region" description="Helical" evidence="1">
    <location>
        <begin position="710"/>
        <end position="732"/>
    </location>
</feature>
<dbReference type="VEuPathDB" id="CryptoDB:cand_022220"/>
<feature type="transmembrane region" description="Helical" evidence="1">
    <location>
        <begin position="1431"/>
        <end position="1461"/>
    </location>
</feature>
<feature type="transmembrane region" description="Helical" evidence="1">
    <location>
        <begin position="839"/>
        <end position="864"/>
    </location>
</feature>
<proteinExistence type="predicted"/>
<name>A0A1J4MS37_9CRYT</name>
<gene>
    <name evidence="2" type="ORF">cand_022220</name>
</gene>
<comment type="caution">
    <text evidence="2">The sequence shown here is derived from an EMBL/GenBank/DDBJ whole genome shotgun (WGS) entry which is preliminary data.</text>
</comment>
<keyword evidence="3" id="KW-1185">Reference proteome</keyword>
<keyword evidence="1" id="KW-0472">Membrane</keyword>
<keyword evidence="1" id="KW-0812">Transmembrane</keyword>
<feature type="transmembrane region" description="Helical" evidence="1">
    <location>
        <begin position="1274"/>
        <end position="1295"/>
    </location>
</feature>
<feature type="transmembrane region" description="Helical" evidence="1">
    <location>
        <begin position="1250"/>
        <end position="1268"/>
    </location>
</feature>
<feature type="transmembrane region" description="Helical" evidence="1">
    <location>
        <begin position="974"/>
        <end position="992"/>
    </location>
</feature>
<dbReference type="OrthoDB" id="341659at2759"/>
<keyword evidence="1" id="KW-1133">Transmembrane helix</keyword>
<feature type="transmembrane region" description="Helical" evidence="1">
    <location>
        <begin position="1131"/>
        <end position="1154"/>
    </location>
</feature>
<accession>A0A1J4MS37</accession>
<evidence type="ECO:0000313" key="3">
    <source>
        <dbReference type="Proteomes" id="UP000186804"/>
    </source>
</evidence>
<feature type="transmembrane region" description="Helical" evidence="1">
    <location>
        <begin position="1004"/>
        <end position="1026"/>
    </location>
</feature>
<evidence type="ECO:0000256" key="1">
    <source>
        <dbReference type="SAM" id="Phobius"/>
    </source>
</evidence>
<dbReference type="RefSeq" id="XP_067068725.1">
    <property type="nucleotide sequence ID" value="XM_067212452.1"/>
</dbReference>
<feature type="transmembrane region" description="Helical" evidence="1">
    <location>
        <begin position="375"/>
        <end position="400"/>
    </location>
</feature>
<dbReference type="GeneID" id="92366406"/>
<reference evidence="2 3" key="1">
    <citation type="submission" date="2016-10" db="EMBL/GenBank/DDBJ databases">
        <title>Reductive evolution of mitochondrial metabolism and differential evolution of invasion-related proteins in Cryptosporidium.</title>
        <authorList>
            <person name="Liu S."/>
            <person name="Roellig D.M."/>
            <person name="Guo Y."/>
            <person name="Li N."/>
            <person name="Frace M.A."/>
            <person name="Tang K."/>
            <person name="Zhang L."/>
            <person name="Feng Y."/>
            <person name="Xiao L."/>
        </authorList>
    </citation>
    <scope>NUCLEOTIDE SEQUENCE [LARGE SCALE GENOMIC DNA]</scope>
    <source>
        <strain evidence="2">30847</strain>
    </source>
</reference>
<protein>
    <submittedName>
        <fullName evidence="2">Uncharacterized protein</fullName>
    </submittedName>
</protein>
<feature type="transmembrane region" description="Helical" evidence="1">
    <location>
        <begin position="666"/>
        <end position="690"/>
    </location>
</feature>
<dbReference type="Proteomes" id="UP000186804">
    <property type="component" value="Unassembled WGS sequence"/>
</dbReference>
<sequence length="1604" mass="184038">MELDKHLQLRNNLYFSSLKLFPDDLEWLSEYIPAVSKWKIKVLLKSCDDEDGKLLDTITSMNTNKYHKHNSKDLELWDDIRLTDNEIAQSSLENTAKSDSTPNLEVNSSVLAAQELQFIHTEIDSEVLKNNSNNSLTSNLEYLDMRYPKNSISRLPFSIKSRANTPYYETEITKRLTKAIEIPRKIFHRDTEDFTTHQEQEDIESLEDQKEIVYEDMGKHLQLPTDNYLKQTKNTSDTDSARLSFYYTSENIPKKHKLSGGSNNSADTISPRLFGFLNRSKETTLNKPDASNSQNKDVKYNEKTTRKRQILHSRISSIGNFSQYPGNPSKDLIQDKPSIYKNPGNCHTLWEYLPLVAVLNACTGIFILLRLSSAIYRFSILSCSITHVITFTVIGIPLLQMEFALRKKGPKYGLLQALSSLDYKLAGISFLNLTAVIIVFIYSCQIISTLSIILYSAPSNNWKLTEQDYHVCQKINNSTTIFYNKTDISKEHFMNLESTYNAYNLCSNTAVCTVILPWWSVGILENPSKNSEDFIPKKIKELLVSKGFEYKPMEYLRNKTSMVRTTEASTPSNTLNSPIWCMASKSKKLRNTLTRNLSNYRELEYLPVDAAIKDPKRYIDHSHIPMTGPPNTWTHNLTVQSIGLLITCTIMIVIQNHGSFFHMLSLLSFLSLVIFLLTATIQIVANGVQLNIFLSLIGSHSGISDLLTPAVWYCAIQNALLFFGTSFLITMVPLESSKKTSGLGLAFFRKDRFSKERDVLIHDKIYTKNKAREQKSDLNTININIESTEASPELYRSPRNNIPNLDENSDNLTTGNSYNFTYNKEIPFPSLRSSIHASVFYFICVFLSFLVILVSNSALIALSYNPPSASQLIPFSIANMSCTTPSCQSSFTFNDTINIVSSDNILQTIDYDNQEWNKNGHNYNSPIFTNNEFSTGSKTISSTQLKGHISLNNVKELQKSIQDWYYWNFLQLKSQSMILGEYTIIYLIILAVESSQRIPDDTIVFFILIFLSYAICCAAICISIIFQHISVGFYYLYLPLIGKSSIHKSFKKDTISKYSRNKRVYNYCSRNKKKTFISGYKQSIINFFEVIYNKIKKFFYLSFIWAKSKILHFFGIKSKNKHARNFEKKQFMFQILFIFLAFLIAFIINIISIFTPRWPVLDSSDSNSNVYNGLSSIYLPISSVNTFSLNINNNLYTARNNPVIFGSLIDIQLLSSATNCILSVASGAELIAITWYHHINIQKFIVGKKAVYIHAAGYSLATLVMSLGFLLGRMVVFCSSVLISIVVYTIFFFIARHYSHKAFRRNEKYVIRRSIYKPTWWLCLSNVDILRRQWNSQELVDAGMAAIVLSKNDKINEKMYNNVKNESEIVYSINIKNTDNQDLSIVKQKEYSKGHKQYREQFIQEYGPKLQKIADFNTYCNVRSRQPQFSFFWFIIAKFIATIFIMSTIPVTFTNFIYILINRSDCLDGLLTDFQVFIQLSNGLYKATSIAFNESIFLPLQVITISIIKYVGILLSLIFTIYLFCSNRRFKCGNLEFPNEISSIGDIYPSFSDNYLYNILDDVYELLQVPTYGELLPQYRIQNYGRSPQELILSVILLQKKVTT</sequence>
<evidence type="ECO:0000313" key="2">
    <source>
        <dbReference type="EMBL" id="OII76879.1"/>
    </source>
</evidence>
<dbReference type="EMBL" id="LRBS01000048">
    <property type="protein sequence ID" value="OII76879.1"/>
    <property type="molecule type" value="Genomic_DNA"/>
</dbReference>
<feature type="transmembrane region" description="Helical" evidence="1">
    <location>
        <begin position="633"/>
        <end position="654"/>
    </location>
</feature>
<feature type="transmembrane region" description="Helical" evidence="1">
    <location>
        <begin position="1502"/>
        <end position="1525"/>
    </location>
</feature>
<feature type="transmembrane region" description="Helical" evidence="1">
    <location>
        <begin position="349"/>
        <end position="369"/>
    </location>
</feature>